<keyword evidence="8 12" id="KW-0862">Zinc</keyword>
<evidence type="ECO:0000256" key="6">
    <source>
        <dbReference type="ARBA" id="ARBA00022723"/>
    </source>
</evidence>
<dbReference type="CDD" id="cd07963">
    <property type="entry name" value="Anticodon_Ia_Cys"/>
    <property type="match status" value="1"/>
</dbReference>
<dbReference type="AlphaFoldDB" id="A0A9D7K6E7"/>
<comment type="subunit">
    <text evidence="3 12">Monomer.</text>
</comment>
<dbReference type="SMART" id="SM00840">
    <property type="entry name" value="DALR_2"/>
    <property type="match status" value="1"/>
</dbReference>
<dbReference type="PRINTS" id="PR00983">
    <property type="entry name" value="TRNASYNTHCYS"/>
</dbReference>
<dbReference type="GO" id="GO:0006423">
    <property type="term" value="P:cysteinyl-tRNA aminoacylation"/>
    <property type="evidence" value="ECO:0007669"/>
    <property type="project" value="UniProtKB-UniRule"/>
</dbReference>
<keyword evidence="4 12" id="KW-0963">Cytoplasm</keyword>
<feature type="binding site" evidence="12">
    <location>
        <position position="271"/>
    </location>
    <ligand>
        <name>ATP</name>
        <dbReference type="ChEBI" id="CHEBI:30616"/>
    </ligand>
</feature>
<evidence type="ECO:0000256" key="10">
    <source>
        <dbReference type="ARBA" id="ARBA00022917"/>
    </source>
</evidence>
<comment type="caution">
    <text evidence="14">The sequence shown here is derived from an EMBL/GenBank/DDBJ whole genome shotgun (WGS) entry which is preliminary data.</text>
</comment>
<dbReference type="PANTHER" id="PTHR10890:SF3">
    <property type="entry name" value="CYSTEINE--TRNA LIGASE, CYTOPLASMIC"/>
    <property type="match status" value="1"/>
</dbReference>
<feature type="short sequence motif" description="'KMSKS' region" evidence="12">
    <location>
        <begin position="268"/>
        <end position="272"/>
    </location>
</feature>
<sequence length="459" mass="51216">MLKIYNTLTREKQDFVPIQPGHVRMYVCGMTVYDYCHLGHARVLVVFDMVQRWLKASGLDVTYVRNITDIDDKIIKRALENNETIGALTDRFIAFMNEDAAALGVEKPSFEPRATDYVPQMLDMIGTLEENGLAYKAGDGDVNFSVRKFPGYGKLSGKTLDDLRAGERVEVGADSAKQDPLDFVLWKHAKEGEPFWASPWGNGRPGWHIECSAMSSDLLGKHFDIHGGGQDLQFPHHENEIAQSEGAHACTFVNYWMHNGFVRIDDEKMSKSLGNFFTIREVLKKYDAEVVRFFILRAHYRSPLNYSDVHLDDARHALTRLYTALKGVEAVVAEPDWNEPHAQRFRAALNDDFNTSEAVAVLFDLAGEVNRSRDPVVAAQLKALAGILGLLARDPVSFLQATPAGEGELSSEQINALIAARTAAKKTRDFAEADRIRAELTAAGIVLEDSAQGTTWRRA</sequence>
<dbReference type="InterPro" id="IPR024909">
    <property type="entry name" value="Cys-tRNA/MSH_ligase"/>
</dbReference>
<dbReference type="Pfam" id="PF23493">
    <property type="entry name" value="CysS_C"/>
    <property type="match status" value="1"/>
</dbReference>
<dbReference type="InterPro" id="IPR014729">
    <property type="entry name" value="Rossmann-like_a/b/a_fold"/>
</dbReference>
<evidence type="ECO:0000256" key="8">
    <source>
        <dbReference type="ARBA" id="ARBA00022833"/>
    </source>
</evidence>
<dbReference type="GO" id="GO:0005829">
    <property type="term" value="C:cytosol"/>
    <property type="evidence" value="ECO:0007669"/>
    <property type="project" value="TreeGrafter"/>
</dbReference>
<dbReference type="Gene3D" id="1.20.120.1910">
    <property type="entry name" value="Cysteine-tRNA ligase, C-terminal anti-codon recognition domain"/>
    <property type="match status" value="1"/>
</dbReference>
<feature type="binding site" evidence="12">
    <location>
        <position position="240"/>
    </location>
    <ligand>
        <name>Zn(2+)</name>
        <dbReference type="ChEBI" id="CHEBI:29105"/>
    </ligand>
</feature>
<dbReference type="InterPro" id="IPR056411">
    <property type="entry name" value="CysS_C"/>
</dbReference>
<dbReference type="InterPro" id="IPR015803">
    <property type="entry name" value="Cys-tRNA-ligase"/>
</dbReference>
<dbReference type="InterPro" id="IPR015273">
    <property type="entry name" value="Cys-tRNA-synt_Ia_DALR"/>
</dbReference>
<keyword evidence="10 12" id="KW-0648">Protein biosynthesis</keyword>
<evidence type="ECO:0000256" key="1">
    <source>
        <dbReference type="ARBA" id="ARBA00004496"/>
    </source>
</evidence>
<dbReference type="CDD" id="cd00672">
    <property type="entry name" value="CysRS_core"/>
    <property type="match status" value="1"/>
</dbReference>
<evidence type="ECO:0000256" key="12">
    <source>
        <dbReference type="HAMAP-Rule" id="MF_00041"/>
    </source>
</evidence>
<dbReference type="SUPFAM" id="SSF52374">
    <property type="entry name" value="Nucleotidylyl transferase"/>
    <property type="match status" value="1"/>
</dbReference>
<dbReference type="EMBL" id="JADJUC010000030">
    <property type="protein sequence ID" value="MBK8525422.1"/>
    <property type="molecule type" value="Genomic_DNA"/>
</dbReference>
<dbReference type="EC" id="6.1.1.16" evidence="12"/>
<evidence type="ECO:0000313" key="15">
    <source>
        <dbReference type="Proteomes" id="UP000886689"/>
    </source>
</evidence>
<dbReference type="InterPro" id="IPR009080">
    <property type="entry name" value="tRNAsynth_Ia_anticodon-bd"/>
</dbReference>
<dbReference type="GO" id="GO:0008270">
    <property type="term" value="F:zinc ion binding"/>
    <property type="evidence" value="ECO:0007669"/>
    <property type="project" value="UniProtKB-UniRule"/>
</dbReference>
<feature type="binding site" evidence="12">
    <location>
        <position position="28"/>
    </location>
    <ligand>
        <name>Zn(2+)</name>
        <dbReference type="ChEBI" id="CHEBI:29105"/>
    </ligand>
</feature>
<keyword evidence="9 12" id="KW-0067">ATP-binding</keyword>
<dbReference type="Gene3D" id="3.40.50.620">
    <property type="entry name" value="HUPs"/>
    <property type="match status" value="1"/>
</dbReference>
<evidence type="ECO:0000259" key="13">
    <source>
        <dbReference type="SMART" id="SM00840"/>
    </source>
</evidence>
<feature type="short sequence motif" description="'HIGH' region" evidence="12">
    <location>
        <begin position="30"/>
        <end position="40"/>
    </location>
</feature>
<evidence type="ECO:0000256" key="7">
    <source>
        <dbReference type="ARBA" id="ARBA00022741"/>
    </source>
</evidence>
<evidence type="ECO:0000256" key="11">
    <source>
        <dbReference type="ARBA" id="ARBA00023146"/>
    </source>
</evidence>
<evidence type="ECO:0000313" key="14">
    <source>
        <dbReference type="EMBL" id="MBK8525422.1"/>
    </source>
</evidence>
<accession>A0A9D7K6E7</accession>
<dbReference type="NCBIfam" id="TIGR00435">
    <property type="entry name" value="cysS"/>
    <property type="match status" value="1"/>
</dbReference>
<reference evidence="14" key="1">
    <citation type="submission" date="2020-10" db="EMBL/GenBank/DDBJ databases">
        <title>Connecting structure to function with the recovery of over 1000 high-quality activated sludge metagenome-assembled genomes encoding full-length rRNA genes using long-read sequencing.</title>
        <authorList>
            <person name="Singleton C.M."/>
            <person name="Petriglieri F."/>
            <person name="Kristensen J.M."/>
            <person name="Kirkegaard R.H."/>
            <person name="Michaelsen T.Y."/>
            <person name="Andersen M.H."/>
            <person name="Karst S.M."/>
            <person name="Dueholm M.S."/>
            <person name="Nielsen P.H."/>
            <person name="Albertsen M."/>
        </authorList>
    </citation>
    <scope>NUCLEOTIDE SEQUENCE</scope>
    <source>
        <strain evidence="14">Hirt_18-Q3-R61-65_BATAC.395</strain>
    </source>
</reference>
<dbReference type="HAMAP" id="MF_00041">
    <property type="entry name" value="Cys_tRNA_synth"/>
    <property type="match status" value="1"/>
</dbReference>
<comment type="catalytic activity">
    <reaction evidence="12">
        <text>tRNA(Cys) + L-cysteine + ATP = L-cysteinyl-tRNA(Cys) + AMP + diphosphate</text>
        <dbReference type="Rhea" id="RHEA:17773"/>
        <dbReference type="Rhea" id="RHEA-COMP:9661"/>
        <dbReference type="Rhea" id="RHEA-COMP:9679"/>
        <dbReference type="ChEBI" id="CHEBI:30616"/>
        <dbReference type="ChEBI" id="CHEBI:33019"/>
        <dbReference type="ChEBI" id="CHEBI:35235"/>
        <dbReference type="ChEBI" id="CHEBI:78442"/>
        <dbReference type="ChEBI" id="CHEBI:78517"/>
        <dbReference type="ChEBI" id="CHEBI:456215"/>
        <dbReference type="EC" id="6.1.1.16"/>
    </reaction>
</comment>
<name>A0A9D7K6E7_9PROT</name>
<dbReference type="InterPro" id="IPR032678">
    <property type="entry name" value="tRNA-synt_1_cat_dom"/>
</dbReference>
<comment type="subcellular location">
    <subcellularLocation>
        <location evidence="1 12">Cytoplasm</location>
    </subcellularLocation>
</comment>
<keyword evidence="11 12" id="KW-0030">Aminoacyl-tRNA synthetase</keyword>
<dbReference type="Pfam" id="PF01406">
    <property type="entry name" value="tRNA-synt_1e"/>
    <property type="match status" value="1"/>
</dbReference>
<dbReference type="GO" id="GO:0004817">
    <property type="term" value="F:cysteine-tRNA ligase activity"/>
    <property type="evidence" value="ECO:0007669"/>
    <property type="project" value="UniProtKB-UniRule"/>
</dbReference>
<dbReference type="PANTHER" id="PTHR10890">
    <property type="entry name" value="CYSTEINYL-TRNA SYNTHETASE"/>
    <property type="match status" value="1"/>
</dbReference>
<comment type="cofactor">
    <cofactor evidence="12">
        <name>Zn(2+)</name>
        <dbReference type="ChEBI" id="CHEBI:29105"/>
    </cofactor>
    <text evidence="12">Binds 1 zinc ion per subunit.</text>
</comment>
<evidence type="ECO:0000256" key="9">
    <source>
        <dbReference type="ARBA" id="ARBA00022840"/>
    </source>
</evidence>
<feature type="domain" description="Cysteinyl-tRNA synthetase class Ia DALR" evidence="13">
    <location>
        <begin position="344"/>
        <end position="399"/>
    </location>
</feature>
<feature type="binding site" evidence="12">
    <location>
        <position position="211"/>
    </location>
    <ligand>
        <name>Zn(2+)</name>
        <dbReference type="ChEBI" id="CHEBI:29105"/>
    </ligand>
</feature>
<dbReference type="FunFam" id="3.40.50.620:FF:000009">
    <property type="entry name" value="Cysteine--tRNA ligase"/>
    <property type="match status" value="1"/>
</dbReference>
<dbReference type="Pfam" id="PF09190">
    <property type="entry name" value="DALR_2"/>
    <property type="match status" value="1"/>
</dbReference>
<evidence type="ECO:0000256" key="4">
    <source>
        <dbReference type="ARBA" id="ARBA00022490"/>
    </source>
</evidence>
<organism evidence="14 15">
    <name type="scientific">Candidatus Proximibacter danicus</name>
    <dbReference type="NCBI Taxonomy" id="2954365"/>
    <lineage>
        <taxon>Bacteria</taxon>
        <taxon>Pseudomonadati</taxon>
        <taxon>Pseudomonadota</taxon>
        <taxon>Betaproteobacteria</taxon>
        <taxon>Candidatus Proximibacter</taxon>
    </lineage>
</organism>
<proteinExistence type="inferred from homology"/>
<dbReference type="GO" id="GO:0005524">
    <property type="term" value="F:ATP binding"/>
    <property type="evidence" value="ECO:0007669"/>
    <property type="project" value="UniProtKB-UniRule"/>
</dbReference>
<dbReference type="Proteomes" id="UP000886689">
    <property type="component" value="Unassembled WGS sequence"/>
</dbReference>
<keyword evidence="6 12" id="KW-0479">Metal-binding</keyword>
<evidence type="ECO:0000256" key="5">
    <source>
        <dbReference type="ARBA" id="ARBA00022598"/>
    </source>
</evidence>
<keyword evidence="5 12" id="KW-0436">Ligase</keyword>
<protein>
    <recommendedName>
        <fullName evidence="12">Cysteine--tRNA ligase</fullName>
        <ecNumber evidence="12">6.1.1.16</ecNumber>
    </recommendedName>
    <alternativeName>
        <fullName evidence="12">Cysteinyl-tRNA synthetase</fullName>
        <shortName evidence="12">CysRS</shortName>
    </alternativeName>
</protein>
<gene>
    <name evidence="12" type="primary">cysS</name>
    <name evidence="14" type="ORF">IPL58_16145</name>
</gene>
<comment type="similarity">
    <text evidence="2 12">Belongs to the class-I aminoacyl-tRNA synthetase family.</text>
</comment>
<dbReference type="SUPFAM" id="SSF47323">
    <property type="entry name" value="Anticodon-binding domain of a subclass of class I aminoacyl-tRNA synthetases"/>
    <property type="match status" value="1"/>
</dbReference>
<evidence type="ECO:0000256" key="2">
    <source>
        <dbReference type="ARBA" id="ARBA00005594"/>
    </source>
</evidence>
<evidence type="ECO:0000256" key="3">
    <source>
        <dbReference type="ARBA" id="ARBA00011245"/>
    </source>
</evidence>
<feature type="binding site" evidence="12">
    <location>
        <position position="236"/>
    </location>
    <ligand>
        <name>Zn(2+)</name>
        <dbReference type="ChEBI" id="CHEBI:29105"/>
    </ligand>
</feature>
<keyword evidence="7 12" id="KW-0547">Nucleotide-binding</keyword>